<dbReference type="Proteomes" id="UP001479436">
    <property type="component" value="Unassembled WGS sequence"/>
</dbReference>
<dbReference type="InterPro" id="IPR050936">
    <property type="entry name" value="AP-1-like"/>
</dbReference>
<evidence type="ECO:0000256" key="3">
    <source>
        <dbReference type="SAM" id="Coils"/>
    </source>
</evidence>
<evidence type="ECO:0000259" key="5">
    <source>
        <dbReference type="PROSITE" id="PS00036"/>
    </source>
</evidence>
<evidence type="ECO:0000313" key="7">
    <source>
        <dbReference type="Proteomes" id="UP001479436"/>
    </source>
</evidence>
<sequence length="395" mass="45007">MLSPIEQFEDMSDTSKYGYHDFSSEDSPASPEEHCSSPPADQPPQKKKPGRKPNPASPALRKAQNRAAQRAFRERKERHLKELEVCVKELRDNQHKAHSELERENQKLRYLIQILKNDNVHLRSIVSSFNSSMAEKPLSGVMQPANKSLSSPMFTPSSNVSNINSALVTPIPLSRSCLTASYQRDPLSYSSFSNEADIDSGFYESTYLSGMEYSTPCTSMESESCVLENNEKMYYAASEKPVSTDVEDNLQQAILEGSFLTVFPDGVTLTIPPPDFGHINGGVAMNLIPEIREPKYMFKEYDSRIDRVPSEKLKELMIEQQGNYDLDELWELFTTKAVCHGDPRDPSAWELPDEFYSRFPMLVDPALKTRERMRTAWWRLNGRIKMGDKVRSYSF</sequence>
<dbReference type="PROSITE" id="PS00036">
    <property type="entry name" value="BZIP_BASIC"/>
    <property type="match status" value="1"/>
</dbReference>
<feature type="domain" description="BZIP" evidence="5">
    <location>
        <begin position="61"/>
        <end position="75"/>
    </location>
</feature>
<keyword evidence="3" id="KW-0175">Coiled coil</keyword>
<keyword evidence="7" id="KW-1185">Reference proteome</keyword>
<evidence type="ECO:0000313" key="6">
    <source>
        <dbReference type="EMBL" id="KAK9679646.1"/>
    </source>
</evidence>
<evidence type="ECO:0000256" key="1">
    <source>
        <dbReference type="ARBA" id="ARBA00004123"/>
    </source>
</evidence>
<dbReference type="InterPro" id="IPR004827">
    <property type="entry name" value="bZIP"/>
</dbReference>
<reference evidence="6 7" key="1">
    <citation type="submission" date="2023-04" db="EMBL/GenBank/DDBJ databases">
        <title>Genome of Basidiobolus ranarum AG-B5.</title>
        <authorList>
            <person name="Stajich J.E."/>
            <person name="Carter-House D."/>
            <person name="Gryganskyi A."/>
        </authorList>
    </citation>
    <scope>NUCLEOTIDE SEQUENCE [LARGE SCALE GENOMIC DNA]</scope>
    <source>
        <strain evidence="6 7">AG-B5</strain>
    </source>
</reference>
<protein>
    <recommendedName>
        <fullName evidence="5">BZIP domain-containing protein</fullName>
    </recommendedName>
</protein>
<feature type="region of interest" description="Disordered" evidence="4">
    <location>
        <begin position="1"/>
        <end position="73"/>
    </location>
</feature>
<gene>
    <name evidence="6" type="ORF">K7432_016203</name>
</gene>
<dbReference type="CDD" id="cd14688">
    <property type="entry name" value="bZIP_YAP"/>
    <property type="match status" value="1"/>
</dbReference>
<organism evidence="6 7">
    <name type="scientific">Basidiobolus ranarum</name>
    <dbReference type="NCBI Taxonomy" id="34480"/>
    <lineage>
        <taxon>Eukaryota</taxon>
        <taxon>Fungi</taxon>
        <taxon>Fungi incertae sedis</taxon>
        <taxon>Zoopagomycota</taxon>
        <taxon>Entomophthoromycotina</taxon>
        <taxon>Basidiobolomycetes</taxon>
        <taxon>Basidiobolales</taxon>
        <taxon>Basidiobolaceae</taxon>
        <taxon>Basidiobolus</taxon>
    </lineage>
</organism>
<proteinExistence type="predicted"/>
<dbReference type="SMART" id="SM00338">
    <property type="entry name" value="BRLZ"/>
    <property type="match status" value="1"/>
</dbReference>
<dbReference type="SUPFAM" id="SSF57959">
    <property type="entry name" value="Leucine zipper domain"/>
    <property type="match status" value="1"/>
</dbReference>
<dbReference type="EMBL" id="JASJQH010009422">
    <property type="protein sequence ID" value="KAK9679646.1"/>
    <property type="molecule type" value="Genomic_DNA"/>
</dbReference>
<name>A0ABR2VLY1_9FUNG</name>
<feature type="coiled-coil region" evidence="3">
    <location>
        <begin position="73"/>
        <end position="118"/>
    </location>
</feature>
<accession>A0ABR2VLY1</accession>
<dbReference type="Gene3D" id="1.20.5.170">
    <property type="match status" value="1"/>
</dbReference>
<comment type="subcellular location">
    <subcellularLocation>
        <location evidence="1">Nucleus</location>
    </subcellularLocation>
</comment>
<dbReference type="PANTHER" id="PTHR40621">
    <property type="entry name" value="TRANSCRIPTION FACTOR KAPC-RELATED"/>
    <property type="match status" value="1"/>
</dbReference>
<evidence type="ECO:0000256" key="2">
    <source>
        <dbReference type="ARBA" id="ARBA00023242"/>
    </source>
</evidence>
<dbReference type="PANTHER" id="PTHR40621:SF6">
    <property type="entry name" value="AP-1-LIKE TRANSCRIPTION FACTOR YAP1-RELATED"/>
    <property type="match status" value="1"/>
</dbReference>
<comment type="caution">
    <text evidence="6">The sequence shown here is derived from an EMBL/GenBank/DDBJ whole genome shotgun (WGS) entry which is preliminary data.</text>
</comment>
<evidence type="ECO:0000256" key="4">
    <source>
        <dbReference type="SAM" id="MobiDB-lite"/>
    </source>
</evidence>
<dbReference type="InterPro" id="IPR046347">
    <property type="entry name" value="bZIP_sf"/>
</dbReference>
<keyword evidence="2" id="KW-0539">Nucleus</keyword>